<accession>A0A821TG19</accession>
<organism evidence="1 2">
    <name type="scientific">Pieris macdunnoughi</name>
    <dbReference type="NCBI Taxonomy" id="345717"/>
    <lineage>
        <taxon>Eukaryota</taxon>
        <taxon>Metazoa</taxon>
        <taxon>Ecdysozoa</taxon>
        <taxon>Arthropoda</taxon>
        <taxon>Hexapoda</taxon>
        <taxon>Insecta</taxon>
        <taxon>Pterygota</taxon>
        <taxon>Neoptera</taxon>
        <taxon>Endopterygota</taxon>
        <taxon>Lepidoptera</taxon>
        <taxon>Glossata</taxon>
        <taxon>Ditrysia</taxon>
        <taxon>Papilionoidea</taxon>
        <taxon>Pieridae</taxon>
        <taxon>Pierinae</taxon>
        <taxon>Pieris</taxon>
    </lineage>
</organism>
<dbReference type="Pfam" id="PF16062">
    <property type="entry name" value="MavL-like"/>
    <property type="match status" value="1"/>
</dbReference>
<evidence type="ECO:0000313" key="1">
    <source>
        <dbReference type="EMBL" id="CAF4872489.1"/>
    </source>
</evidence>
<comment type="caution">
    <text evidence="1">The sequence shown here is derived from an EMBL/GenBank/DDBJ whole genome shotgun (WGS) entry which is preliminary data.</text>
</comment>
<dbReference type="EMBL" id="CAJOBZ010000023">
    <property type="protein sequence ID" value="CAF4872489.1"/>
    <property type="molecule type" value="Genomic_DNA"/>
</dbReference>
<dbReference type="AlphaFoldDB" id="A0A821TG19"/>
<dbReference type="InterPro" id="IPR032063">
    <property type="entry name" value="MavL-like"/>
</dbReference>
<sequence length="181" mass="20924">MGKEMNDLLKQCIDLPQIKVNDDVDQIIQKSQTFPIPFPVNKTRLEPLRERKPIEREFGSSIEKTLYCNMTVPEFIDRLLKKRAVTFMTKKDTYKLLTGETGNGGWEQVGTLQQKPPLELETCYSYDEIKLSAMVYVSGYTECINDGNRYNQGIINEKNVEEDALIIGHIGPRFDRPERME</sequence>
<reference evidence="1" key="1">
    <citation type="submission" date="2021-02" db="EMBL/GenBank/DDBJ databases">
        <authorList>
            <person name="Steward A R."/>
        </authorList>
    </citation>
    <scope>NUCLEOTIDE SEQUENCE</scope>
</reference>
<protein>
    <submittedName>
        <fullName evidence="1">Uncharacterized protein</fullName>
    </submittedName>
</protein>
<proteinExistence type="predicted"/>
<evidence type="ECO:0000313" key="2">
    <source>
        <dbReference type="Proteomes" id="UP000663880"/>
    </source>
</evidence>
<keyword evidence="2" id="KW-1185">Reference proteome</keyword>
<dbReference type="OrthoDB" id="6357136at2759"/>
<name>A0A821TG19_9NEOP</name>
<dbReference type="Proteomes" id="UP000663880">
    <property type="component" value="Unassembled WGS sequence"/>
</dbReference>
<gene>
    <name evidence="1" type="ORF">PMACD_LOCUS8889</name>
</gene>